<dbReference type="EMBL" id="MT141793">
    <property type="protein sequence ID" value="QJA70451.1"/>
    <property type="molecule type" value="Genomic_DNA"/>
</dbReference>
<dbReference type="Pfam" id="PF01555">
    <property type="entry name" value="N6_N4_Mtase"/>
    <property type="match status" value="2"/>
</dbReference>
<keyword evidence="3 10" id="KW-0489">Methyltransferase</keyword>
<proteinExistence type="inferred from homology"/>
<dbReference type="InterPro" id="IPR029063">
    <property type="entry name" value="SAM-dependent_MTases_sf"/>
</dbReference>
<evidence type="ECO:0000313" key="10">
    <source>
        <dbReference type="EMBL" id="QJA70451.1"/>
    </source>
</evidence>
<comment type="similarity">
    <text evidence="1">Belongs to the N(4)/N(6)-methyltransferase family. N(4) subfamily.</text>
</comment>
<protein>
    <recommendedName>
        <fullName evidence="2">site-specific DNA-methyltransferase (cytosine-N(4)-specific)</fullName>
        <ecNumber evidence="2">2.1.1.113</ecNumber>
    </recommendedName>
</protein>
<dbReference type="GO" id="GO:0008170">
    <property type="term" value="F:N-methyltransferase activity"/>
    <property type="evidence" value="ECO:0007669"/>
    <property type="project" value="InterPro"/>
</dbReference>
<dbReference type="PROSITE" id="PS00093">
    <property type="entry name" value="N4_MTASE"/>
    <property type="match status" value="1"/>
</dbReference>
<feature type="domain" description="DNA methylase N-4/N-6" evidence="9">
    <location>
        <begin position="173"/>
        <end position="288"/>
    </location>
</feature>
<name>A0A6M3JN71_9ZZZZ</name>
<evidence type="ECO:0000256" key="4">
    <source>
        <dbReference type="ARBA" id="ARBA00022679"/>
    </source>
</evidence>
<evidence type="ECO:0000256" key="2">
    <source>
        <dbReference type="ARBA" id="ARBA00012185"/>
    </source>
</evidence>
<dbReference type="InterPro" id="IPR002941">
    <property type="entry name" value="DNA_methylase_N4/N6"/>
</dbReference>
<keyword evidence="4 10" id="KW-0808">Transferase</keyword>
<dbReference type="InterPro" id="IPR017985">
    <property type="entry name" value="MeTrfase_CN4_CS"/>
</dbReference>
<evidence type="ECO:0000256" key="1">
    <source>
        <dbReference type="ARBA" id="ARBA00010203"/>
    </source>
</evidence>
<gene>
    <name evidence="10" type="ORF">MM415A03730_0013</name>
</gene>
<comment type="catalytic activity">
    <reaction evidence="8">
        <text>a 2'-deoxycytidine in DNA + S-adenosyl-L-methionine = an N(4)-methyl-2'-deoxycytidine in DNA + S-adenosyl-L-homocysteine + H(+)</text>
        <dbReference type="Rhea" id="RHEA:16857"/>
        <dbReference type="Rhea" id="RHEA-COMP:11369"/>
        <dbReference type="Rhea" id="RHEA-COMP:13674"/>
        <dbReference type="ChEBI" id="CHEBI:15378"/>
        <dbReference type="ChEBI" id="CHEBI:57856"/>
        <dbReference type="ChEBI" id="CHEBI:59789"/>
        <dbReference type="ChEBI" id="CHEBI:85452"/>
        <dbReference type="ChEBI" id="CHEBI:137933"/>
        <dbReference type="EC" id="2.1.1.113"/>
    </reaction>
</comment>
<dbReference type="InterPro" id="IPR001091">
    <property type="entry name" value="RM_Methyltransferase"/>
</dbReference>
<accession>A0A6M3JN71</accession>
<dbReference type="Gene3D" id="3.40.50.150">
    <property type="entry name" value="Vaccinia Virus protein VP39"/>
    <property type="match status" value="2"/>
</dbReference>
<keyword evidence="7" id="KW-0238">DNA-binding</keyword>
<dbReference type="AlphaFoldDB" id="A0A6M3JN71"/>
<keyword evidence="6" id="KW-0680">Restriction system</keyword>
<evidence type="ECO:0000256" key="8">
    <source>
        <dbReference type="ARBA" id="ARBA00049120"/>
    </source>
</evidence>
<evidence type="ECO:0000256" key="7">
    <source>
        <dbReference type="ARBA" id="ARBA00023125"/>
    </source>
</evidence>
<evidence type="ECO:0000256" key="6">
    <source>
        <dbReference type="ARBA" id="ARBA00022747"/>
    </source>
</evidence>
<keyword evidence="5" id="KW-0949">S-adenosyl-L-methionine</keyword>
<dbReference type="GO" id="GO:0015667">
    <property type="term" value="F:site-specific DNA-methyltransferase (cytosine-N4-specific) activity"/>
    <property type="evidence" value="ECO:0007669"/>
    <property type="project" value="UniProtKB-EC"/>
</dbReference>
<dbReference type="SUPFAM" id="SSF53335">
    <property type="entry name" value="S-adenosyl-L-methionine-dependent methyltransferases"/>
    <property type="match status" value="2"/>
</dbReference>
<feature type="domain" description="DNA methylase N-4/N-6" evidence="9">
    <location>
        <begin position="31"/>
        <end position="134"/>
    </location>
</feature>
<organism evidence="10">
    <name type="scientific">viral metagenome</name>
    <dbReference type="NCBI Taxonomy" id="1070528"/>
    <lineage>
        <taxon>unclassified sequences</taxon>
        <taxon>metagenomes</taxon>
        <taxon>organismal metagenomes</taxon>
    </lineage>
</organism>
<evidence type="ECO:0000256" key="5">
    <source>
        <dbReference type="ARBA" id="ARBA00022691"/>
    </source>
</evidence>
<reference evidence="10" key="1">
    <citation type="submission" date="2020-03" db="EMBL/GenBank/DDBJ databases">
        <title>The deep terrestrial virosphere.</title>
        <authorList>
            <person name="Holmfeldt K."/>
            <person name="Nilsson E."/>
            <person name="Simone D."/>
            <person name="Lopez-Fernandez M."/>
            <person name="Wu X."/>
            <person name="de Brujin I."/>
            <person name="Lundin D."/>
            <person name="Andersson A."/>
            <person name="Bertilsson S."/>
            <person name="Dopson M."/>
        </authorList>
    </citation>
    <scope>NUCLEOTIDE SEQUENCE</scope>
    <source>
        <strain evidence="10">MM415A03730</strain>
    </source>
</reference>
<dbReference type="GO" id="GO:0009307">
    <property type="term" value="P:DNA restriction-modification system"/>
    <property type="evidence" value="ECO:0007669"/>
    <property type="project" value="UniProtKB-KW"/>
</dbReference>
<dbReference type="EC" id="2.1.1.113" evidence="2"/>
<dbReference type="GO" id="GO:0032259">
    <property type="term" value="P:methylation"/>
    <property type="evidence" value="ECO:0007669"/>
    <property type="project" value="UniProtKB-KW"/>
</dbReference>
<sequence>MAKDLDSLQTSRDLRSEIKAKYGFIPTSIIEAEKQSYQSKDTNAEKRNYYSTTNVKFGDVADTIFDVSGQSCRGKGGALSRYPQNIGRYLVKMYSNEGDTVLDPFAGHNSRMELVYKLGRNYVGYDISHTFMEANRKEAKELQGEGNQAILFKQSTIITLIEKDSRELLESSIDMCLTSPPYYDIEWYGDEPEQLGKCQSYEDFIDDITIVLRRCYEALKPDKFCCWSINDFRRNGKFISYHSDIIQAYLKVGFSLHDIVITDLGYPIGAAFASQLEEQKRTAKRHEYTIIGHK</sequence>
<evidence type="ECO:0000256" key="3">
    <source>
        <dbReference type="ARBA" id="ARBA00022603"/>
    </source>
</evidence>
<dbReference type="PRINTS" id="PR00508">
    <property type="entry name" value="S21N4MTFRASE"/>
</dbReference>
<dbReference type="GO" id="GO:0003677">
    <property type="term" value="F:DNA binding"/>
    <property type="evidence" value="ECO:0007669"/>
    <property type="project" value="UniProtKB-KW"/>
</dbReference>
<evidence type="ECO:0000259" key="9">
    <source>
        <dbReference type="Pfam" id="PF01555"/>
    </source>
</evidence>